<dbReference type="STRING" id="44576.SAMN05421881_101115"/>
<dbReference type="Pfam" id="PF23536">
    <property type="entry name" value="TraK_C"/>
    <property type="match status" value="1"/>
</dbReference>
<organism evidence="3 4">
    <name type="scientific">Nitrosomonas halophila</name>
    <dbReference type="NCBI Taxonomy" id="44576"/>
    <lineage>
        <taxon>Bacteria</taxon>
        <taxon>Pseudomonadati</taxon>
        <taxon>Pseudomonadota</taxon>
        <taxon>Betaproteobacteria</taxon>
        <taxon>Nitrosomonadales</taxon>
        <taxon>Nitrosomonadaceae</taxon>
        <taxon>Nitrosomonas</taxon>
    </lineage>
</organism>
<feature type="domain" description="TraK N-terminal" evidence="1">
    <location>
        <begin position="19"/>
        <end position="103"/>
    </location>
</feature>
<dbReference type="Pfam" id="PF06586">
    <property type="entry name" value="TraK_N"/>
    <property type="match status" value="1"/>
</dbReference>
<evidence type="ECO:0000313" key="3">
    <source>
        <dbReference type="EMBL" id="SDX87399.1"/>
    </source>
</evidence>
<protein>
    <submittedName>
        <fullName evidence="3">Conjugal transfer pilus assembly protein TraK</fullName>
    </submittedName>
</protein>
<dbReference type="Proteomes" id="UP000198640">
    <property type="component" value="Unassembled WGS sequence"/>
</dbReference>
<evidence type="ECO:0000259" key="2">
    <source>
        <dbReference type="Pfam" id="PF23536"/>
    </source>
</evidence>
<gene>
    <name evidence="3" type="ORF">SAMN05421881_101115</name>
</gene>
<dbReference type="RefSeq" id="WP_176973921.1">
    <property type="nucleotide sequence ID" value="NZ_FNOY01000011.1"/>
</dbReference>
<evidence type="ECO:0000259" key="1">
    <source>
        <dbReference type="Pfam" id="PF06586"/>
    </source>
</evidence>
<dbReference type="InterPro" id="IPR055397">
    <property type="entry name" value="TraK_C"/>
</dbReference>
<feature type="domain" description="TraK C-terminal" evidence="2">
    <location>
        <begin position="152"/>
        <end position="213"/>
    </location>
</feature>
<proteinExistence type="predicted"/>
<dbReference type="EMBL" id="FNOY01000011">
    <property type="protein sequence ID" value="SDX87399.1"/>
    <property type="molecule type" value="Genomic_DNA"/>
</dbReference>
<sequence>MLLLLSSLDAYGAQILEGDPDETMHAVISRDEPTLMRVEGTRIRRIYGAEGDFTVTADQDAGAAYLKPATDKPNISAFVSDESNRTWKLLLSVIDTPSDTIVIKGRSPQKASMAGKDMERNRVIKHMLLALDSEQAIMETQSTNRVVPLWHDAMFVLTKLVEGPYRGEKYRLTNISSKQMVIDERELYRQGVVAVSVERPVLSPAETSDVYVILERTDE</sequence>
<evidence type="ECO:0000313" key="4">
    <source>
        <dbReference type="Proteomes" id="UP000198640"/>
    </source>
</evidence>
<keyword evidence="4" id="KW-1185">Reference proteome</keyword>
<name>A0A1H3FB77_9PROT</name>
<dbReference type="InterPro" id="IPR010563">
    <property type="entry name" value="TraK_N"/>
</dbReference>
<dbReference type="AlphaFoldDB" id="A0A1H3FB77"/>
<reference evidence="3 4" key="1">
    <citation type="submission" date="2016-10" db="EMBL/GenBank/DDBJ databases">
        <authorList>
            <person name="de Groot N.N."/>
        </authorList>
    </citation>
    <scope>NUCLEOTIDE SEQUENCE [LARGE SCALE GENOMIC DNA]</scope>
    <source>
        <strain evidence="3 4">Nm1</strain>
    </source>
</reference>
<accession>A0A1H3FB77</accession>